<dbReference type="InterPro" id="IPR003599">
    <property type="entry name" value="Ig_sub"/>
</dbReference>
<proteinExistence type="predicted"/>
<dbReference type="PROSITE" id="PS50835">
    <property type="entry name" value="IG_LIKE"/>
    <property type="match status" value="1"/>
</dbReference>
<dbReference type="GO" id="GO:0009897">
    <property type="term" value="C:external side of plasma membrane"/>
    <property type="evidence" value="ECO:0007669"/>
    <property type="project" value="TreeGrafter"/>
</dbReference>
<dbReference type="Gene3D" id="2.60.40.10">
    <property type="entry name" value="Immunoglobulins"/>
    <property type="match status" value="1"/>
</dbReference>
<keyword evidence="4 11" id="KW-0732">Signal</keyword>
<evidence type="ECO:0000259" key="12">
    <source>
        <dbReference type="PROSITE" id="PS50835"/>
    </source>
</evidence>
<evidence type="ECO:0000256" key="5">
    <source>
        <dbReference type="ARBA" id="ARBA00022989"/>
    </source>
</evidence>
<evidence type="ECO:0000256" key="4">
    <source>
        <dbReference type="ARBA" id="ARBA00022729"/>
    </source>
</evidence>
<comment type="subcellular location">
    <subcellularLocation>
        <location evidence="1">Cell membrane</location>
        <topology evidence="1">Single-pass type I membrane protein</topology>
    </subcellularLocation>
</comment>
<dbReference type="SMART" id="SM00409">
    <property type="entry name" value="IG"/>
    <property type="match status" value="1"/>
</dbReference>
<feature type="chain" id="PRO_5025366003" evidence="11">
    <location>
        <begin position="18"/>
        <end position="140"/>
    </location>
</feature>
<dbReference type="InterPro" id="IPR013106">
    <property type="entry name" value="Ig_V-set"/>
</dbReference>
<feature type="signal peptide" evidence="11">
    <location>
        <begin position="1"/>
        <end position="17"/>
    </location>
</feature>
<dbReference type="PANTHER" id="PTHR25466">
    <property type="entry name" value="T-LYMPHOCYTE ACTIVATION ANTIGEN"/>
    <property type="match status" value="1"/>
</dbReference>
<organism evidence="13 14">
    <name type="scientific">Sinocyclocheilus rhinocerous</name>
    <dbReference type="NCBI Taxonomy" id="307959"/>
    <lineage>
        <taxon>Eukaryota</taxon>
        <taxon>Metazoa</taxon>
        <taxon>Chordata</taxon>
        <taxon>Craniata</taxon>
        <taxon>Vertebrata</taxon>
        <taxon>Euteleostomi</taxon>
        <taxon>Actinopterygii</taxon>
        <taxon>Neopterygii</taxon>
        <taxon>Teleostei</taxon>
        <taxon>Ostariophysi</taxon>
        <taxon>Cypriniformes</taxon>
        <taxon>Cyprinidae</taxon>
        <taxon>Cyprininae</taxon>
        <taxon>Sinocyclocheilus</taxon>
    </lineage>
</organism>
<dbReference type="GO" id="GO:0031295">
    <property type="term" value="P:T cell costimulation"/>
    <property type="evidence" value="ECO:0007669"/>
    <property type="project" value="TreeGrafter"/>
</dbReference>
<dbReference type="GO" id="GO:0042102">
    <property type="term" value="P:positive regulation of T cell proliferation"/>
    <property type="evidence" value="ECO:0007669"/>
    <property type="project" value="TreeGrafter"/>
</dbReference>
<evidence type="ECO:0000256" key="7">
    <source>
        <dbReference type="ARBA" id="ARBA00023157"/>
    </source>
</evidence>
<dbReference type="InterPro" id="IPR007110">
    <property type="entry name" value="Ig-like_dom"/>
</dbReference>
<keyword evidence="8" id="KW-0675">Receptor</keyword>
<evidence type="ECO:0000313" key="14">
    <source>
        <dbReference type="Proteomes" id="UP000472270"/>
    </source>
</evidence>
<dbReference type="Pfam" id="PF07686">
    <property type="entry name" value="V-set"/>
    <property type="match status" value="1"/>
</dbReference>
<evidence type="ECO:0000256" key="6">
    <source>
        <dbReference type="ARBA" id="ARBA00023136"/>
    </source>
</evidence>
<dbReference type="GO" id="GO:0007166">
    <property type="term" value="P:cell surface receptor signaling pathway"/>
    <property type="evidence" value="ECO:0007669"/>
    <property type="project" value="TreeGrafter"/>
</dbReference>
<protein>
    <submittedName>
        <fullName evidence="13">Wu:fu71h07</fullName>
    </submittedName>
</protein>
<keyword evidence="6" id="KW-0472">Membrane</keyword>
<dbReference type="Proteomes" id="UP000472270">
    <property type="component" value="Unassembled WGS sequence"/>
</dbReference>
<dbReference type="InterPro" id="IPR051713">
    <property type="entry name" value="T-cell_Activation_Regulation"/>
</dbReference>
<dbReference type="InterPro" id="IPR036179">
    <property type="entry name" value="Ig-like_dom_sf"/>
</dbReference>
<keyword evidence="9" id="KW-0325">Glycoprotein</keyword>
<evidence type="ECO:0000256" key="3">
    <source>
        <dbReference type="ARBA" id="ARBA00022692"/>
    </source>
</evidence>
<reference evidence="13" key="2">
    <citation type="submission" date="2025-09" db="UniProtKB">
        <authorList>
            <consortium name="Ensembl"/>
        </authorList>
    </citation>
    <scope>IDENTIFICATION</scope>
</reference>
<evidence type="ECO:0000256" key="2">
    <source>
        <dbReference type="ARBA" id="ARBA00022475"/>
    </source>
</evidence>
<evidence type="ECO:0000256" key="1">
    <source>
        <dbReference type="ARBA" id="ARBA00004251"/>
    </source>
</evidence>
<keyword evidence="3" id="KW-0812">Transmembrane</keyword>
<feature type="domain" description="Ig-like" evidence="12">
    <location>
        <begin position="11"/>
        <end position="116"/>
    </location>
</feature>
<evidence type="ECO:0000313" key="13">
    <source>
        <dbReference type="Ensembl" id="ENSSRHP00000010926.1"/>
    </source>
</evidence>
<evidence type="ECO:0000256" key="9">
    <source>
        <dbReference type="ARBA" id="ARBA00023180"/>
    </source>
</evidence>
<name>A0A673GEF1_9TELE</name>
<evidence type="ECO:0000256" key="8">
    <source>
        <dbReference type="ARBA" id="ARBA00023170"/>
    </source>
</evidence>
<accession>A0A673GEF1</accession>
<keyword evidence="14" id="KW-1185">Reference proteome</keyword>
<dbReference type="GO" id="GO:0071222">
    <property type="term" value="P:cellular response to lipopolysaccharide"/>
    <property type="evidence" value="ECO:0007669"/>
    <property type="project" value="TreeGrafter"/>
</dbReference>
<keyword evidence="7" id="KW-1015">Disulfide bond</keyword>
<dbReference type="PANTHER" id="PTHR25466:SF14">
    <property type="entry name" value="BUTYROPHILIN SUBFAMILY 2 MEMBER A2-LIKE-RELATED"/>
    <property type="match status" value="1"/>
</dbReference>
<dbReference type="GO" id="GO:0006955">
    <property type="term" value="P:immune response"/>
    <property type="evidence" value="ECO:0007669"/>
    <property type="project" value="TreeGrafter"/>
</dbReference>
<keyword evidence="10" id="KW-0393">Immunoglobulin domain</keyword>
<reference evidence="13" key="1">
    <citation type="submission" date="2025-08" db="UniProtKB">
        <authorList>
            <consortium name="Ensembl"/>
        </authorList>
    </citation>
    <scope>IDENTIFICATION</scope>
</reference>
<keyword evidence="5" id="KW-1133">Transmembrane helix</keyword>
<dbReference type="Ensembl" id="ENSSRHT00000011341.1">
    <property type="protein sequence ID" value="ENSSRHP00000010926.1"/>
    <property type="gene ID" value="ENSSRHG00000006355.1"/>
</dbReference>
<dbReference type="GO" id="GO:0042130">
    <property type="term" value="P:negative regulation of T cell proliferation"/>
    <property type="evidence" value="ECO:0007669"/>
    <property type="project" value="TreeGrafter"/>
</dbReference>
<sequence length="140" mass="16343">CRCWVLLFFSPVSLQNSANKYDRVVGDSVTLPCIYENQQPSTDVFWRLNVSKRVLNIIDGKPSTEKQDEMFKNRTESFPSEYAKGNYSIELKDLKLTHAGNYTCFLQKSNEEKKINSSILYLYNTDTFTELLLSTLYFFF</sequence>
<evidence type="ECO:0000256" key="11">
    <source>
        <dbReference type="SAM" id="SignalP"/>
    </source>
</evidence>
<keyword evidence="2" id="KW-1003">Cell membrane</keyword>
<dbReference type="SUPFAM" id="SSF48726">
    <property type="entry name" value="Immunoglobulin"/>
    <property type="match status" value="1"/>
</dbReference>
<dbReference type="AlphaFoldDB" id="A0A673GEF1"/>
<evidence type="ECO:0000256" key="10">
    <source>
        <dbReference type="ARBA" id="ARBA00023319"/>
    </source>
</evidence>
<dbReference type="InterPro" id="IPR013783">
    <property type="entry name" value="Ig-like_fold"/>
</dbReference>